<dbReference type="EMBL" id="JACHIJ010000002">
    <property type="protein sequence ID" value="MBB5051706.1"/>
    <property type="molecule type" value="Genomic_DNA"/>
</dbReference>
<name>A0A840N4Q5_9BRAD</name>
<dbReference type="InterPro" id="IPR000835">
    <property type="entry name" value="HTH_MarR-typ"/>
</dbReference>
<dbReference type="AlphaFoldDB" id="A0A840N4Q5"/>
<accession>A0A840N4Q5</accession>
<dbReference type="GO" id="GO:0006950">
    <property type="term" value="P:response to stress"/>
    <property type="evidence" value="ECO:0007669"/>
    <property type="project" value="TreeGrafter"/>
</dbReference>
<organism evidence="3 4">
    <name type="scientific">Afipia massiliensis</name>
    <dbReference type="NCBI Taxonomy" id="211460"/>
    <lineage>
        <taxon>Bacteria</taxon>
        <taxon>Pseudomonadati</taxon>
        <taxon>Pseudomonadota</taxon>
        <taxon>Alphaproteobacteria</taxon>
        <taxon>Hyphomicrobiales</taxon>
        <taxon>Nitrobacteraceae</taxon>
        <taxon>Afipia</taxon>
    </lineage>
</organism>
<evidence type="ECO:0000313" key="3">
    <source>
        <dbReference type="EMBL" id="MBB5051706.1"/>
    </source>
</evidence>
<dbReference type="GO" id="GO:0003677">
    <property type="term" value="F:DNA binding"/>
    <property type="evidence" value="ECO:0007669"/>
    <property type="project" value="UniProtKB-KW"/>
</dbReference>
<dbReference type="InterPro" id="IPR036390">
    <property type="entry name" value="WH_DNA-bd_sf"/>
</dbReference>
<feature type="region of interest" description="Disordered" evidence="1">
    <location>
        <begin position="1"/>
        <end position="29"/>
    </location>
</feature>
<dbReference type="PROSITE" id="PS50995">
    <property type="entry name" value="HTH_MARR_2"/>
    <property type="match status" value="1"/>
</dbReference>
<proteinExistence type="predicted"/>
<dbReference type="SUPFAM" id="SSF46785">
    <property type="entry name" value="Winged helix' DNA-binding domain"/>
    <property type="match status" value="1"/>
</dbReference>
<dbReference type="GO" id="GO:0003700">
    <property type="term" value="F:DNA-binding transcription factor activity"/>
    <property type="evidence" value="ECO:0007669"/>
    <property type="project" value="InterPro"/>
</dbReference>
<dbReference type="Pfam" id="PF01047">
    <property type="entry name" value="MarR"/>
    <property type="match status" value="1"/>
</dbReference>
<feature type="compositionally biased region" description="Polar residues" evidence="1">
    <location>
        <begin position="13"/>
        <end position="25"/>
    </location>
</feature>
<keyword evidence="3" id="KW-0238">DNA-binding</keyword>
<dbReference type="PANTHER" id="PTHR33164:SF101">
    <property type="entry name" value="TRANSCRIPTIONAL REPRESSOR MPRA"/>
    <property type="match status" value="1"/>
</dbReference>
<gene>
    <name evidence="3" type="ORF">HNQ36_001660</name>
</gene>
<protein>
    <submittedName>
        <fullName evidence="3">DNA-binding MarR family transcriptional regulator</fullName>
    </submittedName>
</protein>
<dbReference type="Proteomes" id="UP000521227">
    <property type="component" value="Unassembled WGS sequence"/>
</dbReference>
<evidence type="ECO:0000259" key="2">
    <source>
        <dbReference type="PROSITE" id="PS50995"/>
    </source>
</evidence>
<dbReference type="InterPro" id="IPR039422">
    <property type="entry name" value="MarR/SlyA-like"/>
</dbReference>
<evidence type="ECO:0000256" key="1">
    <source>
        <dbReference type="SAM" id="MobiDB-lite"/>
    </source>
</evidence>
<dbReference type="Gene3D" id="1.10.10.10">
    <property type="entry name" value="Winged helix-like DNA-binding domain superfamily/Winged helix DNA-binding domain"/>
    <property type="match status" value="1"/>
</dbReference>
<evidence type="ECO:0000313" key="4">
    <source>
        <dbReference type="Proteomes" id="UP000521227"/>
    </source>
</evidence>
<dbReference type="RefSeq" id="WP_246395313.1">
    <property type="nucleotide sequence ID" value="NZ_JACHIJ010000002.1"/>
</dbReference>
<feature type="domain" description="HTH marR-type" evidence="2">
    <location>
        <begin position="32"/>
        <end position="178"/>
    </location>
</feature>
<reference evidence="3 4" key="1">
    <citation type="submission" date="2020-08" db="EMBL/GenBank/DDBJ databases">
        <title>Genomic Encyclopedia of Type Strains, Phase IV (KMG-IV): sequencing the most valuable type-strain genomes for metagenomic binning, comparative biology and taxonomic classification.</title>
        <authorList>
            <person name="Goeker M."/>
        </authorList>
    </citation>
    <scope>NUCLEOTIDE SEQUENCE [LARGE SCALE GENOMIC DNA]</scope>
    <source>
        <strain evidence="3 4">DSM 17498</strain>
    </source>
</reference>
<dbReference type="InterPro" id="IPR036388">
    <property type="entry name" value="WH-like_DNA-bd_sf"/>
</dbReference>
<sequence>MAGRLPAKKISSQRHIASPRSTAHNATPMGPDDALVRQFIWDVISINTHLEEIRSNWARMLDITCPQWLILMAVNDLDQGKGISVREVSTKLHVDPSFVTTQTKSLEKHGFMRRVASKEDARVVLMSLTDKAHKQIANLYSQQVVADNLVFSDFSTQTFRDLTDKLSTLKSRLAKAAQMIAAEN</sequence>
<dbReference type="SMART" id="SM00347">
    <property type="entry name" value="HTH_MARR"/>
    <property type="match status" value="1"/>
</dbReference>
<dbReference type="PANTHER" id="PTHR33164">
    <property type="entry name" value="TRANSCRIPTIONAL REGULATOR, MARR FAMILY"/>
    <property type="match status" value="1"/>
</dbReference>
<comment type="caution">
    <text evidence="3">The sequence shown here is derived from an EMBL/GenBank/DDBJ whole genome shotgun (WGS) entry which is preliminary data.</text>
</comment>